<dbReference type="Proteomes" id="UP000008908">
    <property type="component" value="Chromosome"/>
</dbReference>
<proteinExistence type="predicted"/>
<dbReference type="OrthoDB" id="1448631at2"/>
<gene>
    <name evidence="1" type="ordered locus">Murru_0901</name>
</gene>
<dbReference type="RefSeq" id="WP_014032230.1">
    <property type="nucleotide sequence ID" value="NC_015945.1"/>
</dbReference>
<reference evidence="2" key="1">
    <citation type="submission" date="2011-08" db="EMBL/GenBank/DDBJ databases">
        <title>The complete genome of Muricauda ruestringensis DSM 13258.</title>
        <authorList>
            <person name="Lucas S."/>
            <person name="Han J."/>
            <person name="Lapidus A."/>
            <person name="Bruce D."/>
            <person name="Goodwin L."/>
            <person name="Pitluck S."/>
            <person name="Peters L."/>
            <person name="Kyrpides N."/>
            <person name="Mavromatis K."/>
            <person name="Ivanova N."/>
            <person name="Ovchinnikova G."/>
            <person name="Teshima H."/>
            <person name="Detter J.C."/>
            <person name="Tapia R."/>
            <person name="Han C."/>
            <person name="Land M."/>
            <person name="Hauser L."/>
            <person name="Markowitz V."/>
            <person name="Cheng J.-F."/>
            <person name="Hugenholtz P."/>
            <person name="Woyke T."/>
            <person name="Wu D."/>
            <person name="Spring S."/>
            <person name="Schroeder M."/>
            <person name="Brambilla E."/>
            <person name="Klenk H.-P."/>
            <person name="Eisen J.A."/>
        </authorList>
    </citation>
    <scope>NUCLEOTIDE SEQUENCE [LARGE SCALE GENOMIC DNA]</scope>
    <source>
        <strain evidence="2">DSM 13258 / LMG 19739 / B1</strain>
    </source>
</reference>
<evidence type="ECO:0000313" key="1">
    <source>
        <dbReference type="EMBL" id="AEM69948.1"/>
    </source>
</evidence>
<name>G2PKW9_ALLRU</name>
<protein>
    <submittedName>
        <fullName evidence="1">Uncharacterized protein</fullName>
    </submittedName>
</protein>
<dbReference type="AlphaFoldDB" id="G2PKW9"/>
<reference evidence="1 2" key="2">
    <citation type="journal article" date="2012" name="Stand. Genomic Sci.">
        <title>Complete genome sequence of the facultatively anaerobic, appendaged bacterium Muricauda ruestringensis type strain (B1(T)).</title>
        <authorList>
            <person name="Huntemann M."/>
            <person name="Teshima H."/>
            <person name="Lapidus A."/>
            <person name="Nolan M."/>
            <person name="Lucas S."/>
            <person name="Hammon N."/>
            <person name="Deshpande S."/>
            <person name="Cheng J.F."/>
            <person name="Tapia R."/>
            <person name="Goodwin L.A."/>
            <person name="Pitluck S."/>
            <person name="Liolios K."/>
            <person name="Pagani I."/>
            <person name="Ivanova N."/>
            <person name="Mavromatis K."/>
            <person name="Mikhailova N."/>
            <person name="Pati A."/>
            <person name="Chen A."/>
            <person name="Palaniappan K."/>
            <person name="Land M."/>
            <person name="Hauser L."/>
            <person name="Pan C."/>
            <person name="Brambilla E.M."/>
            <person name="Rohde M."/>
            <person name="Spring S."/>
            <person name="Goker M."/>
            <person name="Detter J.C."/>
            <person name="Bristow J."/>
            <person name="Eisen J.A."/>
            <person name="Markowitz V."/>
            <person name="Hugenholtz P."/>
            <person name="Kyrpides N.C."/>
            <person name="Klenk H.P."/>
            <person name="Woyke T."/>
        </authorList>
    </citation>
    <scope>NUCLEOTIDE SEQUENCE [LARGE SCALE GENOMIC DNA]</scope>
    <source>
        <strain evidence="2">DSM 13258 / LMG 19739 / B1</strain>
    </source>
</reference>
<dbReference type="HOGENOM" id="CLU_1720294_0_0_10"/>
<keyword evidence="2" id="KW-1185">Reference proteome</keyword>
<organism evidence="1 2">
    <name type="scientific">Allomuricauda ruestringensis (strain DSM 13258 / CIP 107369 / LMG 19739 / B1)</name>
    <name type="common">Muricauda ruestringensis</name>
    <dbReference type="NCBI Taxonomy" id="886377"/>
    <lineage>
        <taxon>Bacteria</taxon>
        <taxon>Pseudomonadati</taxon>
        <taxon>Bacteroidota</taxon>
        <taxon>Flavobacteriia</taxon>
        <taxon>Flavobacteriales</taxon>
        <taxon>Flavobacteriaceae</taxon>
        <taxon>Flagellimonas</taxon>
    </lineage>
</organism>
<dbReference type="KEGG" id="mrs:Murru_0901"/>
<sequence>MLKNPTPSPIQTIKNFLHQNSHTQLHITFAALEITNHQNGQFLNRVQRQQSRIILQKLPQTGVAKINVLDNMVFRFSFQFRIPDAAAEFHNLKMLSLPRPLDHGKLYVDKEKLRLSFRIDAPDPLLRVEITHVYQSILSLEQFCTPLCGQTQ</sequence>
<evidence type="ECO:0000313" key="2">
    <source>
        <dbReference type="Proteomes" id="UP000008908"/>
    </source>
</evidence>
<accession>G2PKW9</accession>
<dbReference type="EMBL" id="CP002999">
    <property type="protein sequence ID" value="AEM69948.1"/>
    <property type="molecule type" value="Genomic_DNA"/>
</dbReference>